<feature type="domain" description="Reverse transcriptase/retrotransposon-derived protein RNase H-like" evidence="1">
    <location>
        <begin position="26"/>
        <end position="126"/>
    </location>
</feature>
<proteinExistence type="predicted"/>
<protein>
    <recommendedName>
        <fullName evidence="1">Reverse transcriptase/retrotransposon-derived protein RNase H-like domain-containing protein</fullName>
    </recommendedName>
</protein>
<evidence type="ECO:0000313" key="3">
    <source>
        <dbReference type="Proteomes" id="UP000198211"/>
    </source>
</evidence>
<dbReference type="PANTHER" id="PTHR33064">
    <property type="entry name" value="POL PROTEIN"/>
    <property type="match status" value="1"/>
</dbReference>
<reference evidence="3" key="1">
    <citation type="submission" date="2017-03" db="EMBL/GenBank/DDBJ databases">
        <title>Phytopthora megakarya and P. palmivora, two closely related causual agents of cacao black pod achieved similar genome size and gene model numbers by different mechanisms.</title>
        <authorList>
            <person name="Ali S."/>
            <person name="Shao J."/>
            <person name="Larry D.J."/>
            <person name="Kronmiller B."/>
            <person name="Shen D."/>
            <person name="Strem M.D."/>
            <person name="Melnick R.L."/>
            <person name="Guiltinan M.J."/>
            <person name="Tyler B.M."/>
            <person name="Meinhardt L.W."/>
            <person name="Bailey B.A."/>
        </authorList>
    </citation>
    <scope>NUCLEOTIDE SEQUENCE [LARGE SCALE GENOMIC DNA]</scope>
    <source>
        <strain evidence="3">zdho120</strain>
    </source>
</reference>
<dbReference type="SUPFAM" id="SSF56672">
    <property type="entry name" value="DNA/RNA polymerases"/>
    <property type="match status" value="1"/>
</dbReference>
<dbReference type="Proteomes" id="UP000198211">
    <property type="component" value="Unassembled WGS sequence"/>
</dbReference>
<dbReference type="InterPro" id="IPR051320">
    <property type="entry name" value="Viral_Replic_Matur_Polypro"/>
</dbReference>
<keyword evidence="3" id="KW-1185">Reference proteome</keyword>
<dbReference type="InterPro" id="IPR041577">
    <property type="entry name" value="RT_RNaseH_2"/>
</dbReference>
<sequence>MEKVYEQAGGRKKNKVRKVLLRDAGWGDHEAGCLEQCKEALKSTLQLAHPNPEKRLLVFTDASDEHWWSAITQISPETADRELSEQDHEPLLMLSGTFSGSARRWAIVENEVYAIIETCRRADYLLH</sequence>
<name>A0A225W5N4_9STRA</name>
<dbReference type="PANTHER" id="PTHR33064:SF37">
    <property type="entry name" value="RIBONUCLEASE H"/>
    <property type="match status" value="1"/>
</dbReference>
<dbReference type="AlphaFoldDB" id="A0A225W5N4"/>
<dbReference type="EMBL" id="NBNE01001727">
    <property type="protein sequence ID" value="OWZ12885.1"/>
    <property type="molecule type" value="Genomic_DNA"/>
</dbReference>
<organism evidence="2 3">
    <name type="scientific">Phytophthora megakarya</name>
    <dbReference type="NCBI Taxonomy" id="4795"/>
    <lineage>
        <taxon>Eukaryota</taxon>
        <taxon>Sar</taxon>
        <taxon>Stramenopiles</taxon>
        <taxon>Oomycota</taxon>
        <taxon>Peronosporomycetes</taxon>
        <taxon>Peronosporales</taxon>
        <taxon>Peronosporaceae</taxon>
        <taxon>Phytophthora</taxon>
    </lineage>
</organism>
<dbReference type="InterPro" id="IPR043502">
    <property type="entry name" value="DNA/RNA_pol_sf"/>
</dbReference>
<comment type="caution">
    <text evidence="2">The sequence shown here is derived from an EMBL/GenBank/DDBJ whole genome shotgun (WGS) entry which is preliminary data.</text>
</comment>
<gene>
    <name evidence="2" type="ORF">PHMEG_00013885</name>
</gene>
<dbReference type="OrthoDB" id="121379at2759"/>
<dbReference type="Pfam" id="PF17919">
    <property type="entry name" value="RT_RNaseH_2"/>
    <property type="match status" value="1"/>
</dbReference>
<accession>A0A225W5N4</accession>
<evidence type="ECO:0000259" key="1">
    <source>
        <dbReference type="Pfam" id="PF17919"/>
    </source>
</evidence>
<evidence type="ECO:0000313" key="2">
    <source>
        <dbReference type="EMBL" id="OWZ12885.1"/>
    </source>
</evidence>